<accession>A0A0D7ARX3</accession>
<evidence type="ECO:0000313" key="1">
    <source>
        <dbReference type="EMBL" id="KIY53568.1"/>
    </source>
</evidence>
<sequence length="223" mass="25316">MRASSTTIKKTAKSTGLRDVSGKSVYDIKKVPLSLRWCDSKILDYEQECDEKKPTKRERIGADYNRDSEVRSDQNLDPTRFLEPAAVASIRPVYDTLTVVDEGPDINLNSYSCLVTSRSFSDCSPGAIPQPLQACDKRAIVHRDSQNRRRYLGRYRIAWDLDLTLNDFPADLPQSVRPASDSMVFLPAYIAVYRLDRLSNRPTKRDGARSWEAQALSCKDSCW</sequence>
<dbReference type="EMBL" id="KN881606">
    <property type="protein sequence ID" value="KIY53568.1"/>
    <property type="molecule type" value="Genomic_DNA"/>
</dbReference>
<keyword evidence="2" id="KW-1185">Reference proteome</keyword>
<organism evidence="1 2">
    <name type="scientific">Fistulina hepatica ATCC 64428</name>
    <dbReference type="NCBI Taxonomy" id="1128425"/>
    <lineage>
        <taxon>Eukaryota</taxon>
        <taxon>Fungi</taxon>
        <taxon>Dikarya</taxon>
        <taxon>Basidiomycota</taxon>
        <taxon>Agaricomycotina</taxon>
        <taxon>Agaricomycetes</taxon>
        <taxon>Agaricomycetidae</taxon>
        <taxon>Agaricales</taxon>
        <taxon>Fistulinaceae</taxon>
        <taxon>Fistulina</taxon>
    </lineage>
</organism>
<reference evidence="1 2" key="1">
    <citation type="journal article" date="2015" name="Fungal Genet. Biol.">
        <title>Evolution of novel wood decay mechanisms in Agaricales revealed by the genome sequences of Fistulina hepatica and Cylindrobasidium torrendii.</title>
        <authorList>
            <person name="Floudas D."/>
            <person name="Held B.W."/>
            <person name="Riley R."/>
            <person name="Nagy L.G."/>
            <person name="Koehler G."/>
            <person name="Ransdell A.S."/>
            <person name="Younus H."/>
            <person name="Chow J."/>
            <person name="Chiniquy J."/>
            <person name="Lipzen A."/>
            <person name="Tritt A."/>
            <person name="Sun H."/>
            <person name="Haridas S."/>
            <person name="LaButti K."/>
            <person name="Ohm R.A."/>
            <person name="Kues U."/>
            <person name="Blanchette R.A."/>
            <person name="Grigoriev I.V."/>
            <person name="Minto R.E."/>
            <person name="Hibbett D.S."/>
        </authorList>
    </citation>
    <scope>NUCLEOTIDE SEQUENCE [LARGE SCALE GENOMIC DNA]</scope>
    <source>
        <strain evidence="1 2">ATCC 64428</strain>
    </source>
</reference>
<proteinExistence type="predicted"/>
<dbReference type="Proteomes" id="UP000054144">
    <property type="component" value="Unassembled WGS sequence"/>
</dbReference>
<dbReference type="AlphaFoldDB" id="A0A0D7ARX3"/>
<evidence type="ECO:0000313" key="2">
    <source>
        <dbReference type="Proteomes" id="UP000054144"/>
    </source>
</evidence>
<name>A0A0D7ARX3_9AGAR</name>
<protein>
    <submittedName>
        <fullName evidence="1">Uncharacterized protein</fullName>
    </submittedName>
</protein>
<gene>
    <name evidence="1" type="ORF">FISHEDRAFT_55100</name>
</gene>